<evidence type="ECO:0000256" key="1">
    <source>
        <dbReference type="ARBA" id="ARBA00000085"/>
    </source>
</evidence>
<proteinExistence type="predicted"/>
<evidence type="ECO:0000313" key="16">
    <source>
        <dbReference type="Proteomes" id="UP000263753"/>
    </source>
</evidence>
<evidence type="ECO:0000256" key="2">
    <source>
        <dbReference type="ARBA" id="ARBA00004141"/>
    </source>
</evidence>
<dbReference type="InterPro" id="IPR050428">
    <property type="entry name" value="TCS_sensor_his_kinase"/>
</dbReference>
<keyword evidence="6 12" id="KW-0812">Transmembrane</keyword>
<dbReference type="CDD" id="cd00082">
    <property type="entry name" value="HisKA"/>
    <property type="match status" value="1"/>
</dbReference>
<dbReference type="GO" id="GO:0005886">
    <property type="term" value="C:plasma membrane"/>
    <property type="evidence" value="ECO:0007669"/>
    <property type="project" value="TreeGrafter"/>
</dbReference>
<keyword evidence="9" id="KW-0067">ATP-binding</keyword>
<dbReference type="EC" id="2.7.13.3" evidence="3"/>
<evidence type="ECO:0000256" key="6">
    <source>
        <dbReference type="ARBA" id="ARBA00022692"/>
    </source>
</evidence>
<keyword evidence="7" id="KW-0547">Nucleotide-binding</keyword>
<evidence type="ECO:0000256" key="5">
    <source>
        <dbReference type="ARBA" id="ARBA00022679"/>
    </source>
</evidence>
<dbReference type="PANTHER" id="PTHR45436:SF14">
    <property type="entry name" value="SENSOR PROTEIN QSEC"/>
    <property type="match status" value="1"/>
</dbReference>
<dbReference type="InterPro" id="IPR003594">
    <property type="entry name" value="HATPase_dom"/>
</dbReference>
<feature type="transmembrane region" description="Helical" evidence="12">
    <location>
        <begin position="147"/>
        <end position="169"/>
    </location>
</feature>
<evidence type="ECO:0000256" key="10">
    <source>
        <dbReference type="ARBA" id="ARBA00022989"/>
    </source>
</evidence>
<evidence type="ECO:0000256" key="7">
    <source>
        <dbReference type="ARBA" id="ARBA00022741"/>
    </source>
</evidence>
<evidence type="ECO:0000256" key="8">
    <source>
        <dbReference type="ARBA" id="ARBA00022777"/>
    </source>
</evidence>
<evidence type="ECO:0000256" key="9">
    <source>
        <dbReference type="ARBA" id="ARBA00022840"/>
    </source>
</evidence>
<dbReference type="InterPro" id="IPR003660">
    <property type="entry name" value="HAMP_dom"/>
</dbReference>
<dbReference type="InterPro" id="IPR036097">
    <property type="entry name" value="HisK_dim/P_sf"/>
</dbReference>
<keyword evidence="5" id="KW-0808">Transferase</keyword>
<protein>
    <recommendedName>
        <fullName evidence="3">histidine kinase</fullName>
        <ecNumber evidence="3">2.7.13.3</ecNumber>
    </recommendedName>
</protein>
<dbReference type="InterPro" id="IPR003661">
    <property type="entry name" value="HisK_dim/P_dom"/>
</dbReference>
<evidence type="ECO:0000256" key="4">
    <source>
        <dbReference type="ARBA" id="ARBA00022553"/>
    </source>
</evidence>
<accession>A0A3B7LZZ8</accession>
<dbReference type="Pfam" id="PF02518">
    <property type="entry name" value="HATPase_c"/>
    <property type="match status" value="1"/>
</dbReference>
<dbReference type="Pfam" id="PF00512">
    <property type="entry name" value="HisKA"/>
    <property type="match status" value="1"/>
</dbReference>
<evidence type="ECO:0000256" key="11">
    <source>
        <dbReference type="ARBA" id="ARBA00023012"/>
    </source>
</evidence>
<evidence type="ECO:0000259" key="14">
    <source>
        <dbReference type="PROSITE" id="PS50885"/>
    </source>
</evidence>
<dbReference type="Gene3D" id="1.10.287.130">
    <property type="match status" value="1"/>
</dbReference>
<dbReference type="EMBL" id="CP032134">
    <property type="protein sequence ID" value="AXY58472.1"/>
    <property type="molecule type" value="Genomic_DNA"/>
</dbReference>
<evidence type="ECO:0000259" key="13">
    <source>
        <dbReference type="PROSITE" id="PS50109"/>
    </source>
</evidence>
<evidence type="ECO:0000256" key="12">
    <source>
        <dbReference type="SAM" id="Phobius"/>
    </source>
</evidence>
<comment type="subcellular location">
    <subcellularLocation>
        <location evidence="2">Membrane</location>
        <topology evidence="2">Multi-pass membrane protein</topology>
    </subcellularLocation>
</comment>
<dbReference type="RefSeq" id="WP_087512564.1">
    <property type="nucleotide sequence ID" value="NZ_CP032134.1"/>
</dbReference>
<keyword evidence="8 15" id="KW-0418">Kinase</keyword>
<keyword evidence="11" id="KW-0902">Two-component regulatory system</keyword>
<reference evidence="16" key="1">
    <citation type="submission" date="2018-09" db="EMBL/GenBank/DDBJ databases">
        <title>The complete genome of Acinetobacter sp. strain WCHAc010005.</title>
        <authorList>
            <person name="Hu Y."/>
            <person name="Long H."/>
            <person name="Feng Y."/>
            <person name="Zong Z."/>
        </authorList>
    </citation>
    <scope>NUCLEOTIDE SEQUENCE [LARGE SCALE GENOMIC DNA]</scope>
    <source>
        <strain evidence="16">WCHAc010005</strain>
    </source>
</reference>
<dbReference type="SMART" id="SM00388">
    <property type="entry name" value="HisKA"/>
    <property type="match status" value="1"/>
</dbReference>
<feature type="transmembrane region" description="Helical" evidence="12">
    <location>
        <begin position="15"/>
        <end position="35"/>
    </location>
</feature>
<organism evidence="15 16">
    <name type="scientific">Acinetobacter chinensis</name>
    <dbReference type="NCBI Taxonomy" id="2004650"/>
    <lineage>
        <taxon>Bacteria</taxon>
        <taxon>Pseudomonadati</taxon>
        <taxon>Pseudomonadota</taxon>
        <taxon>Gammaproteobacteria</taxon>
        <taxon>Moraxellales</taxon>
        <taxon>Moraxellaceae</taxon>
        <taxon>Acinetobacter</taxon>
    </lineage>
</organism>
<name>A0A3B7LZZ8_9GAMM</name>
<dbReference type="AlphaFoldDB" id="A0A3B7LZZ8"/>
<evidence type="ECO:0000313" key="15">
    <source>
        <dbReference type="EMBL" id="AXY58472.1"/>
    </source>
</evidence>
<dbReference type="PANTHER" id="PTHR45436">
    <property type="entry name" value="SENSOR HISTIDINE KINASE YKOH"/>
    <property type="match status" value="1"/>
</dbReference>
<sequence>MKKVSLQKKLVSTSMLSSVVAGMIAFILLLGISVYQTMSVQDEIMDEISDMLLISDLTSVAGSGTQLDELSDEFDIQYQLQSQNQVLTHSMNYVPRQNTQPYDNEYSFEWFDGQLWRVYQTADESTQLTVIAYQPLKVRFKTFVSTLLGYAGILLFLWFLQWLIVHYAIARQFRPLKDLSEKIAEKSADDLSPIVQQTPQLLEIEPIVQQLNRLLSRLEQALVSEQRFTADASHELRSPLSAIQMRLQVLKRKFPELSSELAVVQQDVDRGTKVLENLLLLARLDPEAADQLAKARHNLKQIVDDALGTIEPGLKEKSLRLDSDLEDVDFYCNRELIFSCIRNLLDNAVRYSPERGEVSISLRALNKGAVLTVANRSPGLQADLSRLGERFYRVLGTKTQGSGLGLSICKKILELHYSQLFFEASAPDGFKVRIDFSEHP</sequence>
<feature type="domain" description="HAMP" evidence="14">
    <location>
        <begin position="170"/>
        <end position="223"/>
    </location>
</feature>
<dbReference type="KEGG" id="achi:CDG60_11965"/>
<keyword evidence="4" id="KW-0597">Phosphoprotein</keyword>
<dbReference type="GO" id="GO:0000155">
    <property type="term" value="F:phosphorelay sensor kinase activity"/>
    <property type="evidence" value="ECO:0007669"/>
    <property type="project" value="InterPro"/>
</dbReference>
<dbReference type="GO" id="GO:0005524">
    <property type="term" value="F:ATP binding"/>
    <property type="evidence" value="ECO:0007669"/>
    <property type="project" value="UniProtKB-KW"/>
</dbReference>
<dbReference type="PROSITE" id="PS50885">
    <property type="entry name" value="HAMP"/>
    <property type="match status" value="1"/>
</dbReference>
<keyword evidence="10 12" id="KW-1133">Transmembrane helix</keyword>
<dbReference type="SUPFAM" id="SSF55874">
    <property type="entry name" value="ATPase domain of HSP90 chaperone/DNA topoisomerase II/histidine kinase"/>
    <property type="match status" value="1"/>
</dbReference>
<dbReference type="Proteomes" id="UP000263753">
    <property type="component" value="Chromosome"/>
</dbReference>
<dbReference type="SMART" id="SM00387">
    <property type="entry name" value="HATPase_c"/>
    <property type="match status" value="1"/>
</dbReference>
<dbReference type="SUPFAM" id="SSF47384">
    <property type="entry name" value="Homodimeric domain of signal transducing histidine kinase"/>
    <property type="match status" value="1"/>
</dbReference>
<dbReference type="PROSITE" id="PS50109">
    <property type="entry name" value="HIS_KIN"/>
    <property type="match status" value="1"/>
</dbReference>
<evidence type="ECO:0000256" key="3">
    <source>
        <dbReference type="ARBA" id="ARBA00012438"/>
    </source>
</evidence>
<dbReference type="Gene3D" id="3.30.565.10">
    <property type="entry name" value="Histidine kinase-like ATPase, C-terminal domain"/>
    <property type="match status" value="1"/>
</dbReference>
<dbReference type="InterPro" id="IPR036890">
    <property type="entry name" value="HATPase_C_sf"/>
</dbReference>
<gene>
    <name evidence="15" type="ORF">CDG60_11965</name>
</gene>
<comment type="catalytic activity">
    <reaction evidence="1">
        <text>ATP + protein L-histidine = ADP + protein N-phospho-L-histidine.</text>
        <dbReference type="EC" id="2.7.13.3"/>
    </reaction>
</comment>
<feature type="domain" description="Histidine kinase" evidence="13">
    <location>
        <begin position="231"/>
        <end position="440"/>
    </location>
</feature>
<dbReference type="InterPro" id="IPR005467">
    <property type="entry name" value="His_kinase_dom"/>
</dbReference>
<keyword evidence="12" id="KW-0472">Membrane</keyword>